<dbReference type="SUPFAM" id="SSF63411">
    <property type="entry name" value="LuxS/MPP-like metallohydrolase"/>
    <property type="match status" value="4"/>
</dbReference>
<keyword evidence="6" id="KW-0862">Zinc</keyword>
<dbReference type="AlphaFoldDB" id="A0A813K9X1"/>
<feature type="chain" id="PRO_5032581822" description="Insulysin" evidence="10">
    <location>
        <begin position="30"/>
        <end position="1151"/>
    </location>
</feature>
<dbReference type="Gene3D" id="3.30.830.10">
    <property type="entry name" value="Metalloenzyme, LuxS/M16 peptidase-like"/>
    <property type="match status" value="4"/>
</dbReference>
<feature type="region of interest" description="Disordered" evidence="9">
    <location>
        <begin position="1124"/>
        <end position="1151"/>
    </location>
</feature>
<dbReference type="GO" id="GO:0005737">
    <property type="term" value="C:cytoplasm"/>
    <property type="evidence" value="ECO:0007669"/>
    <property type="project" value="UniProtKB-ARBA"/>
</dbReference>
<keyword evidence="4" id="KW-0479">Metal-binding</keyword>
<dbReference type="InterPro" id="IPR007863">
    <property type="entry name" value="Peptidase_M16_C"/>
</dbReference>
<evidence type="ECO:0000256" key="8">
    <source>
        <dbReference type="RuleBase" id="RU004447"/>
    </source>
</evidence>
<evidence type="ECO:0008006" key="17">
    <source>
        <dbReference type="Google" id="ProtNLM"/>
    </source>
</evidence>
<evidence type="ECO:0000256" key="1">
    <source>
        <dbReference type="ARBA" id="ARBA00001947"/>
    </source>
</evidence>
<dbReference type="Pfam" id="PF00675">
    <property type="entry name" value="Peptidase_M16"/>
    <property type="match status" value="1"/>
</dbReference>
<evidence type="ECO:0000256" key="7">
    <source>
        <dbReference type="ARBA" id="ARBA00023049"/>
    </source>
</evidence>
<dbReference type="InterPro" id="IPR054734">
    <property type="entry name" value="PqqF-like_C_4"/>
</dbReference>
<feature type="signal peptide" evidence="10">
    <location>
        <begin position="1"/>
        <end position="29"/>
    </location>
</feature>
<gene>
    <name evidence="15" type="ORF">PGLA2088_LOCUS30637</name>
</gene>
<dbReference type="GO" id="GO:0004222">
    <property type="term" value="F:metalloendopeptidase activity"/>
    <property type="evidence" value="ECO:0007669"/>
    <property type="project" value="InterPro"/>
</dbReference>
<evidence type="ECO:0000259" key="14">
    <source>
        <dbReference type="Pfam" id="PF22456"/>
    </source>
</evidence>
<keyword evidence="7" id="KW-0482">Metalloprotease</keyword>
<comment type="caution">
    <text evidence="15">The sequence shown here is derived from an EMBL/GenBank/DDBJ whole genome shotgun (WGS) entry which is preliminary data.</text>
</comment>
<keyword evidence="3" id="KW-0645">Protease</keyword>
<evidence type="ECO:0000256" key="6">
    <source>
        <dbReference type="ARBA" id="ARBA00022833"/>
    </source>
</evidence>
<dbReference type="Pfam" id="PF05193">
    <property type="entry name" value="Peptidase_M16_C"/>
    <property type="match status" value="1"/>
</dbReference>
<dbReference type="PROSITE" id="PS00143">
    <property type="entry name" value="INSULINASE"/>
    <property type="match status" value="1"/>
</dbReference>
<reference evidence="15" key="1">
    <citation type="submission" date="2021-02" db="EMBL/GenBank/DDBJ databases">
        <authorList>
            <person name="Dougan E. K."/>
            <person name="Rhodes N."/>
            <person name="Thang M."/>
            <person name="Chan C."/>
        </authorList>
    </citation>
    <scope>NUCLEOTIDE SEQUENCE</scope>
</reference>
<evidence type="ECO:0000256" key="10">
    <source>
        <dbReference type="SAM" id="SignalP"/>
    </source>
</evidence>
<dbReference type="Proteomes" id="UP000626109">
    <property type="component" value="Unassembled WGS sequence"/>
</dbReference>
<dbReference type="InterPro" id="IPR032632">
    <property type="entry name" value="Peptidase_M16_M"/>
</dbReference>
<evidence type="ECO:0000256" key="4">
    <source>
        <dbReference type="ARBA" id="ARBA00022723"/>
    </source>
</evidence>
<evidence type="ECO:0000256" key="5">
    <source>
        <dbReference type="ARBA" id="ARBA00022801"/>
    </source>
</evidence>
<dbReference type="PANTHER" id="PTHR43690:SF18">
    <property type="entry name" value="INSULIN-DEGRADING ENZYME-RELATED"/>
    <property type="match status" value="1"/>
</dbReference>
<evidence type="ECO:0000313" key="16">
    <source>
        <dbReference type="Proteomes" id="UP000626109"/>
    </source>
</evidence>
<evidence type="ECO:0000313" key="15">
    <source>
        <dbReference type="EMBL" id="CAE8698250.1"/>
    </source>
</evidence>
<dbReference type="InterPro" id="IPR050626">
    <property type="entry name" value="Peptidase_M16"/>
</dbReference>
<feature type="domain" description="Peptidase M16 N-terminal" evidence="11">
    <location>
        <begin position="75"/>
        <end position="204"/>
    </location>
</feature>
<dbReference type="Pfam" id="PF22456">
    <property type="entry name" value="PqqF-like_C_4"/>
    <property type="match status" value="1"/>
</dbReference>
<comment type="similarity">
    <text evidence="2 8">Belongs to the peptidase M16 family.</text>
</comment>
<evidence type="ECO:0000259" key="11">
    <source>
        <dbReference type="Pfam" id="PF00675"/>
    </source>
</evidence>
<keyword evidence="10" id="KW-0732">Signal</keyword>
<evidence type="ECO:0000256" key="3">
    <source>
        <dbReference type="ARBA" id="ARBA00022670"/>
    </source>
</evidence>
<dbReference type="EMBL" id="CAJNNW010028907">
    <property type="protein sequence ID" value="CAE8698250.1"/>
    <property type="molecule type" value="Genomic_DNA"/>
</dbReference>
<name>A0A813K9X1_POLGL</name>
<evidence type="ECO:0000259" key="12">
    <source>
        <dbReference type="Pfam" id="PF05193"/>
    </source>
</evidence>
<dbReference type="Pfam" id="PF16187">
    <property type="entry name" value="Peptidase_M16_M"/>
    <property type="match status" value="1"/>
</dbReference>
<feature type="domain" description="Peptidase M16 middle/third" evidence="13">
    <location>
        <begin position="422"/>
        <end position="513"/>
    </location>
</feature>
<dbReference type="PANTHER" id="PTHR43690">
    <property type="entry name" value="NARDILYSIN"/>
    <property type="match status" value="1"/>
</dbReference>
<evidence type="ECO:0000259" key="13">
    <source>
        <dbReference type="Pfam" id="PF16187"/>
    </source>
</evidence>
<dbReference type="GO" id="GO:0046872">
    <property type="term" value="F:metal ion binding"/>
    <property type="evidence" value="ECO:0007669"/>
    <property type="project" value="UniProtKB-KW"/>
</dbReference>
<evidence type="ECO:0000256" key="9">
    <source>
        <dbReference type="SAM" id="MobiDB-lite"/>
    </source>
</evidence>
<comment type="cofactor">
    <cofactor evidence="1">
        <name>Zn(2+)</name>
        <dbReference type="ChEBI" id="CHEBI:29105"/>
    </cofactor>
</comment>
<feature type="domain" description="Coenzyme PQQ synthesis protein F-like C-terminal lobe" evidence="14">
    <location>
        <begin position="898"/>
        <end position="997"/>
    </location>
</feature>
<evidence type="ECO:0000256" key="2">
    <source>
        <dbReference type="ARBA" id="ARBA00007261"/>
    </source>
</evidence>
<keyword evidence="5" id="KW-0378">Hydrolase</keyword>
<dbReference type="FunFam" id="3.30.830.10:FF:000012">
    <property type="entry name" value="Protease 3"/>
    <property type="match status" value="1"/>
</dbReference>
<dbReference type="GO" id="GO:0006508">
    <property type="term" value="P:proteolysis"/>
    <property type="evidence" value="ECO:0007669"/>
    <property type="project" value="UniProtKB-KW"/>
</dbReference>
<feature type="domain" description="Peptidase M16 C-terminal" evidence="12">
    <location>
        <begin position="232"/>
        <end position="409"/>
    </location>
</feature>
<protein>
    <recommendedName>
        <fullName evidence="17">Insulysin</fullName>
    </recommendedName>
</protein>
<dbReference type="InterPro" id="IPR011765">
    <property type="entry name" value="Pept_M16_N"/>
</dbReference>
<dbReference type="InterPro" id="IPR011249">
    <property type="entry name" value="Metalloenz_LuxS/M16"/>
</dbReference>
<sequence length="1151" mass="125850">MNVSSLPARLGGSTLLYLLIAGQFSAASCVPVGPEVFGIRTQELTDKSKADARSYQLAELPNGLQVLNIQDARSRKAAVAIAIAVKAGAFDDPEDIPGLAHFCEHMLFLGSKKYAGATSFDDFLASAGGESNTYTAPEVTVYHADFSAASSSDALARFADMFRAPLFNKQYTEKEVHAIDSEHSKNTQDPMWRTLEVFHSLADPRSPEHHFTTGNYETLYTNPTEHGKDPVDALKVYFQERYCPQQFRLVTVGPDPVSQQLSEVAQQFGDLKPRSEACASSDVRDFSLPAAYPQERLSKFVVVEGSETQAKLWLYFPLPDLTKDFQSQPMVYIDYLLTYGGENSFKNLLIDDLGLISRMVASSDSNSAGTKFFIIFTLSKQGSQHLNILLECFFWYLGHVRGAGVDQGLYQSMADLLQLQYDWLQPSAPMETAKDFAERMTRLPSANLLSGDALIDRLDPDLVASLLAKLVPENMIAAYLPPSGSSGLLQNPEAQVLPYYGLRYTVSPLATAMVLPDGSVFQLPAAGSLGSSDGSSSSSAGTWTELRARLQAAGLGSSLSSSPPATPKQMQVPKNISTSFMRASVSTVSTWQGLDATMYGPRPWLLATSTAETNHEQKGGVPRRLNAKSVKVWYRSGWMTISPLVSLSVALQPYRAAGEGDMSVLDKARLLLYSKLLSKELTPKLADLTATGASFKVVASSDGLSFSFNSFESILPQLIEEVLAVFNKFNLDRSLAKASRFNHSVEELRDELSAHSDMPFKYAVHDRALLLTQGAHSFEEVLAVLDQVSVESMATSLAELVLSRPLELSALAIGNMDQHKAREAANNISAGILLPEWVVTMELKPNTFVERVTPVTRPSKPVEVRARNPRKGDPNDVALVTIIDDVATIESRATYGILGKMLKAQVYNELRTQQQLGYVVSAGAVVLENVHYVAAIVQGTVLGADGLEAAIEAEFLGSFPKYLEALTEQEFQLHRRAFLADLLQPASAAKDEMAHFWPAVAAGGHCFELLDELIHFANSSQLSQELLQSTWRRLMSPASGLRRKVTVKYFARKVPARPSAANLTAALAKRSVPPAYLKMLAMEREQTLVFDNADSAARNKIVEHSAEGNGYFPSDVICQVREQTPSGQAPSDGMRPTFLQRRRAAKAESDK</sequence>
<organism evidence="15 16">
    <name type="scientific">Polarella glacialis</name>
    <name type="common">Dinoflagellate</name>
    <dbReference type="NCBI Taxonomy" id="89957"/>
    <lineage>
        <taxon>Eukaryota</taxon>
        <taxon>Sar</taxon>
        <taxon>Alveolata</taxon>
        <taxon>Dinophyceae</taxon>
        <taxon>Suessiales</taxon>
        <taxon>Suessiaceae</taxon>
        <taxon>Polarella</taxon>
    </lineage>
</organism>
<proteinExistence type="inferred from homology"/>
<accession>A0A813K9X1</accession>
<dbReference type="InterPro" id="IPR001431">
    <property type="entry name" value="Pept_M16_Zn_BS"/>
</dbReference>